<feature type="domain" description="Major facilitator superfamily (MFS) profile" evidence="8">
    <location>
        <begin position="9"/>
        <end position="410"/>
    </location>
</feature>
<sequence length="410" mass="43912">MNSKLFNRSFTLLLFGQISSLFGNTILRFALSMYILEVTGSATIFASLLAISIVPTILLSPLGGILADRVNRRNIMVALDFISGLSVLSFVFILSDSNVVTAIGAIMVILSILAAFESPAATACVPQLQEGDNVIRANAAVYQVSALAGLAAPILGSVFYSIFGLYPIIIASVVCFFITALFECFIKLEHTPSSMKNNIFTIIKNDFSASMRFMTKEQPNILKLLLLIAIISFFIASLATVGMPFMIRNVLGLDATFYGAAESALGAASIAGSIAAGLLVGKFKNSKLYLLLAALGISLLPAGLAFLLKAPTMVSYGSIILSFVLAQFPATIFSVFGLSIIQQKTPNELLGKVMSYAATITLCAQPLGQMVYGILLDLLHNRVFWVLIPTAILLYLAGTASKKMFSDFEK</sequence>
<comment type="caution">
    <text evidence="9">The sequence shown here is derived from an EMBL/GenBank/DDBJ whole genome shotgun (WGS) entry which is preliminary data.</text>
</comment>
<dbReference type="SUPFAM" id="SSF103473">
    <property type="entry name" value="MFS general substrate transporter"/>
    <property type="match status" value="1"/>
</dbReference>
<dbReference type="EMBL" id="MZGX01000022">
    <property type="protein sequence ID" value="OPX42973.1"/>
    <property type="molecule type" value="Genomic_DNA"/>
</dbReference>
<evidence type="ECO:0000256" key="5">
    <source>
        <dbReference type="ARBA" id="ARBA00022989"/>
    </source>
</evidence>
<feature type="transmembrane region" description="Helical" evidence="7">
    <location>
        <begin position="221"/>
        <end position="245"/>
    </location>
</feature>
<evidence type="ECO:0000256" key="2">
    <source>
        <dbReference type="ARBA" id="ARBA00022448"/>
    </source>
</evidence>
<evidence type="ECO:0000256" key="4">
    <source>
        <dbReference type="ARBA" id="ARBA00022692"/>
    </source>
</evidence>
<evidence type="ECO:0000256" key="3">
    <source>
        <dbReference type="ARBA" id="ARBA00022475"/>
    </source>
</evidence>
<accession>A0A1V4SGV6</accession>
<feature type="transmembrane region" description="Helical" evidence="7">
    <location>
        <begin position="257"/>
        <end position="281"/>
    </location>
</feature>
<dbReference type="PROSITE" id="PS50850">
    <property type="entry name" value="MFS"/>
    <property type="match status" value="1"/>
</dbReference>
<name>A0A1V4SGV6_RUMHU</name>
<feature type="transmembrane region" description="Helical" evidence="7">
    <location>
        <begin position="165"/>
        <end position="186"/>
    </location>
</feature>
<dbReference type="PANTHER" id="PTHR43266:SF9">
    <property type="entry name" value="PERMEASE, MAJOR FACILITATOR SUPERFAMILY-RELATED"/>
    <property type="match status" value="1"/>
</dbReference>
<dbReference type="Gene3D" id="1.20.1250.20">
    <property type="entry name" value="MFS general substrate transporter like domains"/>
    <property type="match status" value="1"/>
</dbReference>
<evidence type="ECO:0000256" key="6">
    <source>
        <dbReference type="ARBA" id="ARBA00023136"/>
    </source>
</evidence>
<evidence type="ECO:0000256" key="7">
    <source>
        <dbReference type="SAM" id="Phobius"/>
    </source>
</evidence>
<dbReference type="Proteomes" id="UP000191554">
    <property type="component" value="Unassembled WGS sequence"/>
</dbReference>
<reference evidence="9 10" key="1">
    <citation type="submission" date="2017-03" db="EMBL/GenBank/DDBJ databases">
        <title>Genome sequence of Clostridium hungatei DSM 14427.</title>
        <authorList>
            <person name="Poehlein A."/>
            <person name="Daniel R."/>
        </authorList>
    </citation>
    <scope>NUCLEOTIDE SEQUENCE [LARGE SCALE GENOMIC DNA]</scope>
    <source>
        <strain evidence="9 10">DSM 14427</strain>
    </source>
</reference>
<keyword evidence="5 7" id="KW-1133">Transmembrane helix</keyword>
<dbReference type="CDD" id="cd06173">
    <property type="entry name" value="MFS_MefA_like"/>
    <property type="match status" value="1"/>
</dbReference>
<keyword evidence="3" id="KW-1003">Cell membrane</keyword>
<dbReference type="AlphaFoldDB" id="A0A1V4SGV6"/>
<evidence type="ECO:0000313" key="9">
    <source>
        <dbReference type="EMBL" id="OPX42973.1"/>
    </source>
</evidence>
<dbReference type="GO" id="GO:0022857">
    <property type="term" value="F:transmembrane transporter activity"/>
    <property type="evidence" value="ECO:0007669"/>
    <property type="project" value="InterPro"/>
</dbReference>
<keyword evidence="10" id="KW-1185">Reference proteome</keyword>
<organism evidence="9 10">
    <name type="scientific">Ruminiclostridium hungatei</name>
    <name type="common">Clostridium hungatei</name>
    <dbReference type="NCBI Taxonomy" id="48256"/>
    <lineage>
        <taxon>Bacteria</taxon>
        <taxon>Bacillati</taxon>
        <taxon>Bacillota</taxon>
        <taxon>Clostridia</taxon>
        <taxon>Eubacteriales</taxon>
        <taxon>Oscillospiraceae</taxon>
        <taxon>Ruminiclostridium</taxon>
    </lineage>
</organism>
<evidence type="ECO:0000313" key="10">
    <source>
        <dbReference type="Proteomes" id="UP000191554"/>
    </source>
</evidence>
<comment type="subcellular location">
    <subcellularLocation>
        <location evidence="1">Cell membrane</location>
        <topology evidence="1">Multi-pass membrane protein</topology>
    </subcellularLocation>
</comment>
<proteinExistence type="predicted"/>
<dbReference type="InterPro" id="IPR036259">
    <property type="entry name" value="MFS_trans_sf"/>
</dbReference>
<feature type="transmembrane region" description="Helical" evidence="7">
    <location>
        <begin position="42"/>
        <end position="63"/>
    </location>
</feature>
<dbReference type="STRING" id="48256.CLHUN_31170"/>
<dbReference type="Pfam" id="PF07690">
    <property type="entry name" value="MFS_1"/>
    <property type="match status" value="1"/>
</dbReference>
<feature type="transmembrane region" description="Helical" evidence="7">
    <location>
        <begin position="353"/>
        <end position="376"/>
    </location>
</feature>
<evidence type="ECO:0000256" key="1">
    <source>
        <dbReference type="ARBA" id="ARBA00004651"/>
    </source>
</evidence>
<keyword evidence="2" id="KW-0813">Transport</keyword>
<evidence type="ECO:0000259" key="8">
    <source>
        <dbReference type="PROSITE" id="PS50850"/>
    </source>
</evidence>
<dbReference type="PANTHER" id="PTHR43266">
    <property type="entry name" value="MACROLIDE-EFFLUX PROTEIN"/>
    <property type="match status" value="1"/>
</dbReference>
<dbReference type="InterPro" id="IPR011701">
    <property type="entry name" value="MFS"/>
</dbReference>
<gene>
    <name evidence="9" type="ORF">CLHUN_31170</name>
</gene>
<keyword evidence="4 7" id="KW-0812">Transmembrane</keyword>
<feature type="transmembrane region" description="Helical" evidence="7">
    <location>
        <begin position="99"/>
        <end position="116"/>
    </location>
</feature>
<feature type="transmembrane region" description="Helical" evidence="7">
    <location>
        <begin position="75"/>
        <end position="93"/>
    </location>
</feature>
<feature type="transmembrane region" description="Helical" evidence="7">
    <location>
        <begin position="382"/>
        <end position="400"/>
    </location>
</feature>
<feature type="transmembrane region" description="Helical" evidence="7">
    <location>
        <begin position="12"/>
        <end position="36"/>
    </location>
</feature>
<dbReference type="GO" id="GO:0005886">
    <property type="term" value="C:plasma membrane"/>
    <property type="evidence" value="ECO:0007669"/>
    <property type="project" value="UniProtKB-SubCell"/>
</dbReference>
<keyword evidence="6 7" id="KW-0472">Membrane</keyword>
<dbReference type="OrthoDB" id="9763297at2"/>
<feature type="transmembrane region" description="Helical" evidence="7">
    <location>
        <begin position="314"/>
        <end position="341"/>
    </location>
</feature>
<protein>
    <submittedName>
        <fullName evidence="9">Enterobactin exporter EntS</fullName>
    </submittedName>
</protein>
<dbReference type="InterPro" id="IPR020846">
    <property type="entry name" value="MFS_dom"/>
</dbReference>
<feature type="transmembrane region" description="Helical" evidence="7">
    <location>
        <begin position="288"/>
        <end position="308"/>
    </location>
</feature>
<feature type="transmembrane region" description="Helical" evidence="7">
    <location>
        <begin position="137"/>
        <end position="159"/>
    </location>
</feature>
<dbReference type="RefSeq" id="WP_080065555.1">
    <property type="nucleotide sequence ID" value="NZ_MZGX01000022.1"/>
</dbReference>